<evidence type="ECO:0000313" key="9">
    <source>
        <dbReference type="Proteomes" id="UP001143981"/>
    </source>
</evidence>
<protein>
    <recommendedName>
        <fullName evidence="7">Protein-L-isoaspartate O-methyltransferase</fullName>
        <ecNumber evidence="7">2.1.1.77</ecNumber>
    </recommendedName>
</protein>
<dbReference type="Proteomes" id="UP001143981">
    <property type="component" value="Unassembled WGS sequence"/>
</dbReference>
<dbReference type="NCBIfam" id="TIGR00080">
    <property type="entry name" value="pimt"/>
    <property type="match status" value="1"/>
</dbReference>
<dbReference type="InterPro" id="IPR000682">
    <property type="entry name" value="PCMT"/>
</dbReference>
<dbReference type="GO" id="GO:0005737">
    <property type="term" value="C:cytoplasm"/>
    <property type="evidence" value="ECO:0007669"/>
    <property type="project" value="UniProtKB-SubCell"/>
</dbReference>
<keyword evidence="3" id="KW-0963">Cytoplasm</keyword>
<dbReference type="SUPFAM" id="SSF53335">
    <property type="entry name" value="S-adenosyl-L-methionine-dependent methyltransferases"/>
    <property type="match status" value="1"/>
</dbReference>
<dbReference type="Pfam" id="PF01135">
    <property type="entry name" value="PCMT"/>
    <property type="match status" value="1"/>
</dbReference>
<dbReference type="PANTHER" id="PTHR11579:SF0">
    <property type="entry name" value="PROTEIN-L-ISOASPARTATE(D-ASPARTATE) O-METHYLTRANSFERASE"/>
    <property type="match status" value="1"/>
</dbReference>
<evidence type="ECO:0000256" key="2">
    <source>
        <dbReference type="ARBA" id="ARBA00005369"/>
    </source>
</evidence>
<dbReference type="PROSITE" id="PS01279">
    <property type="entry name" value="PCMT"/>
    <property type="match status" value="1"/>
</dbReference>
<evidence type="ECO:0000256" key="3">
    <source>
        <dbReference type="ARBA" id="ARBA00022490"/>
    </source>
</evidence>
<organism evidence="8 9">
    <name type="scientific">Coemansia biformis</name>
    <dbReference type="NCBI Taxonomy" id="1286918"/>
    <lineage>
        <taxon>Eukaryota</taxon>
        <taxon>Fungi</taxon>
        <taxon>Fungi incertae sedis</taxon>
        <taxon>Zoopagomycota</taxon>
        <taxon>Kickxellomycotina</taxon>
        <taxon>Kickxellomycetes</taxon>
        <taxon>Kickxellales</taxon>
        <taxon>Kickxellaceae</taxon>
        <taxon>Coemansia</taxon>
    </lineage>
</organism>
<dbReference type="CDD" id="cd02440">
    <property type="entry name" value="AdoMet_MTases"/>
    <property type="match status" value="1"/>
</dbReference>
<evidence type="ECO:0000256" key="4">
    <source>
        <dbReference type="ARBA" id="ARBA00022603"/>
    </source>
</evidence>
<evidence type="ECO:0000256" key="1">
    <source>
        <dbReference type="ARBA" id="ARBA00004496"/>
    </source>
</evidence>
<dbReference type="InterPro" id="IPR029063">
    <property type="entry name" value="SAM-dependent_MTases_sf"/>
</dbReference>
<dbReference type="OrthoDB" id="73890at2759"/>
<evidence type="ECO:0000256" key="5">
    <source>
        <dbReference type="ARBA" id="ARBA00022679"/>
    </source>
</evidence>
<evidence type="ECO:0000256" key="6">
    <source>
        <dbReference type="ARBA" id="ARBA00022691"/>
    </source>
</evidence>
<evidence type="ECO:0000313" key="8">
    <source>
        <dbReference type="EMBL" id="KAJ1734502.1"/>
    </source>
</evidence>
<gene>
    <name evidence="8" type="ORF">LPJ61_001038</name>
</gene>
<evidence type="ECO:0000256" key="7">
    <source>
        <dbReference type="RuleBase" id="RU003802"/>
    </source>
</evidence>
<dbReference type="EC" id="2.1.1.77" evidence="7"/>
<accession>A0A9W7YF55</accession>
<dbReference type="GO" id="GO:0032259">
    <property type="term" value="P:methylation"/>
    <property type="evidence" value="ECO:0007669"/>
    <property type="project" value="UniProtKB-KW"/>
</dbReference>
<dbReference type="FunFam" id="3.40.50.150:FF:000027">
    <property type="entry name" value="Protein-L-isoaspartate O-methyltransferase"/>
    <property type="match status" value="1"/>
</dbReference>
<comment type="subcellular location">
    <subcellularLocation>
        <location evidence="1">Cytoplasm</location>
    </subcellularLocation>
</comment>
<keyword evidence="9" id="KW-1185">Reference proteome</keyword>
<dbReference type="Gene3D" id="3.40.50.150">
    <property type="entry name" value="Vaccinia Virus protein VP39"/>
    <property type="match status" value="1"/>
</dbReference>
<proteinExistence type="inferred from homology"/>
<name>A0A9W7YF55_9FUNG</name>
<keyword evidence="6 7" id="KW-0949">S-adenosyl-L-methionine</keyword>
<comment type="caution">
    <text evidence="8">The sequence shown here is derived from an EMBL/GenBank/DDBJ whole genome shotgun (WGS) entry which is preliminary data.</text>
</comment>
<dbReference type="PANTHER" id="PTHR11579">
    <property type="entry name" value="PROTEIN-L-ISOASPARTATE O-METHYLTRANSFERASE"/>
    <property type="match status" value="1"/>
</dbReference>
<comment type="catalytic activity">
    <reaction evidence="7">
        <text>[protein]-L-isoaspartate + S-adenosyl-L-methionine = [protein]-L-isoaspartate alpha-methyl ester + S-adenosyl-L-homocysteine</text>
        <dbReference type="Rhea" id="RHEA:12705"/>
        <dbReference type="Rhea" id="RHEA-COMP:12143"/>
        <dbReference type="Rhea" id="RHEA-COMP:12144"/>
        <dbReference type="ChEBI" id="CHEBI:57856"/>
        <dbReference type="ChEBI" id="CHEBI:59789"/>
        <dbReference type="ChEBI" id="CHEBI:90596"/>
        <dbReference type="ChEBI" id="CHEBI:90598"/>
        <dbReference type="EC" id="2.1.1.77"/>
    </reaction>
</comment>
<dbReference type="AlphaFoldDB" id="A0A9W7YF55"/>
<dbReference type="EMBL" id="JANBOI010000071">
    <property type="protein sequence ID" value="KAJ1734502.1"/>
    <property type="molecule type" value="Genomic_DNA"/>
</dbReference>
<dbReference type="GO" id="GO:0004719">
    <property type="term" value="F:protein-L-isoaspartate (D-aspartate) O-methyltransferase activity"/>
    <property type="evidence" value="ECO:0007669"/>
    <property type="project" value="UniProtKB-UniRule"/>
</dbReference>
<keyword evidence="4 7" id="KW-0489">Methyltransferase</keyword>
<keyword evidence="5 7" id="KW-0808">Transferase</keyword>
<comment type="similarity">
    <text evidence="2 7">Belongs to the methyltransferase superfamily. L-isoaspartyl/D-aspartyl protein methyltransferase family.</text>
</comment>
<reference evidence="8" key="1">
    <citation type="submission" date="2022-07" db="EMBL/GenBank/DDBJ databases">
        <title>Phylogenomic reconstructions and comparative analyses of Kickxellomycotina fungi.</title>
        <authorList>
            <person name="Reynolds N.K."/>
            <person name="Stajich J.E."/>
            <person name="Barry K."/>
            <person name="Grigoriev I.V."/>
            <person name="Crous P."/>
            <person name="Smith M.E."/>
        </authorList>
    </citation>
    <scope>NUCLEOTIDE SEQUENCE</scope>
    <source>
        <strain evidence="8">BCRC 34381</strain>
    </source>
</reference>
<sequence>MAWLCSSTTNSGLVANLLGAHIIAHERVAAAMRAVDRAHFSPHSPYEDAPQYIGYGATISAPHMHGYALEHLEEFLRPGMRALDVGSGSGYLTACMAAMVGADGCVIGIDHIPELVEGSRVALERHYPGWVESKRVQVVVGDGRRGYADGAPYDCIHVGAASPGVPEALLAQLKAPGRMFVPVGTAFQEIIVYNKDSSGHVTERSAMGVRYVPLTDPEKQRDD</sequence>